<evidence type="ECO:0000313" key="9">
    <source>
        <dbReference type="EMBL" id="GGG40859.1"/>
    </source>
</evidence>
<keyword evidence="2" id="KW-0662">Pyridine nucleotide biosynthesis</keyword>
<accession>A0ABQ1WQ95</accession>
<keyword evidence="3" id="KW-0479">Metal-binding</keyword>
<organism evidence="9 10">
    <name type="scientific">Hymenobacter glacieicola</name>
    <dbReference type="NCBI Taxonomy" id="1562124"/>
    <lineage>
        <taxon>Bacteria</taxon>
        <taxon>Pseudomonadati</taxon>
        <taxon>Bacteroidota</taxon>
        <taxon>Cytophagia</taxon>
        <taxon>Cytophagales</taxon>
        <taxon>Hymenobacteraceae</taxon>
        <taxon>Hymenobacter</taxon>
    </lineage>
</organism>
<dbReference type="EMBL" id="BMGS01000004">
    <property type="protein sequence ID" value="GGG40859.1"/>
    <property type="molecule type" value="Genomic_DNA"/>
</dbReference>
<dbReference type="SUPFAM" id="SSF52499">
    <property type="entry name" value="Isochorismatase-like hydrolases"/>
    <property type="match status" value="1"/>
</dbReference>
<evidence type="ECO:0000256" key="2">
    <source>
        <dbReference type="ARBA" id="ARBA00022642"/>
    </source>
</evidence>
<protein>
    <recommendedName>
        <fullName evidence="6">nicotinamidase</fullName>
        <ecNumber evidence="6">3.5.1.19</ecNumber>
    </recommendedName>
    <alternativeName>
        <fullName evidence="7">Nicotinamide deamidase</fullName>
    </alternativeName>
</protein>
<feature type="domain" description="Isochorismatase-like" evidence="8">
    <location>
        <begin position="3"/>
        <end position="194"/>
    </location>
</feature>
<dbReference type="Proteomes" id="UP000601361">
    <property type="component" value="Unassembled WGS sequence"/>
</dbReference>
<dbReference type="RefSeq" id="WP_188557344.1">
    <property type="nucleotide sequence ID" value="NZ_BMGS01000004.1"/>
</dbReference>
<dbReference type="PANTHER" id="PTHR11080:SF2">
    <property type="entry name" value="LD05707P"/>
    <property type="match status" value="1"/>
</dbReference>
<evidence type="ECO:0000259" key="8">
    <source>
        <dbReference type="Pfam" id="PF00857"/>
    </source>
</evidence>
<dbReference type="Gene3D" id="3.40.50.850">
    <property type="entry name" value="Isochorismatase-like"/>
    <property type="match status" value="1"/>
</dbReference>
<proteinExistence type="inferred from homology"/>
<evidence type="ECO:0000256" key="6">
    <source>
        <dbReference type="ARBA" id="ARBA00039017"/>
    </source>
</evidence>
<reference evidence="10" key="1">
    <citation type="journal article" date="2019" name="Int. J. Syst. Evol. Microbiol.">
        <title>The Global Catalogue of Microorganisms (GCM) 10K type strain sequencing project: providing services to taxonomists for standard genome sequencing and annotation.</title>
        <authorList>
            <consortium name="The Broad Institute Genomics Platform"/>
            <consortium name="The Broad Institute Genome Sequencing Center for Infectious Disease"/>
            <person name="Wu L."/>
            <person name="Ma J."/>
        </authorList>
    </citation>
    <scope>NUCLEOTIDE SEQUENCE [LARGE SCALE GENOMIC DNA]</scope>
    <source>
        <strain evidence="10">CGMCC 1.12990</strain>
    </source>
</reference>
<dbReference type="NCBIfam" id="NF008623">
    <property type="entry name" value="PRK11609.1"/>
    <property type="match status" value="1"/>
</dbReference>
<dbReference type="InterPro" id="IPR036380">
    <property type="entry name" value="Isochorismatase-like_sf"/>
</dbReference>
<comment type="pathway">
    <text evidence="5">Cofactor biosynthesis; nicotinate biosynthesis; nicotinate from nicotinamide: step 1/1.</text>
</comment>
<gene>
    <name evidence="9" type="primary">pncA</name>
    <name evidence="9" type="ORF">GCM10011378_16420</name>
</gene>
<dbReference type="EC" id="3.5.1.19" evidence="6"/>
<evidence type="ECO:0000256" key="1">
    <source>
        <dbReference type="ARBA" id="ARBA00006336"/>
    </source>
</evidence>
<keyword evidence="10" id="KW-1185">Reference proteome</keyword>
<sequence>MQALLLIDIQNDFLPGGSLAVAGGHEILPLVNQLQSQYELVVATQDWHPADHQSFASQHPGRQPFELIDLHGLPQTLWPNHCVQGTAGAEFSPALEQHRIEAIFRKGTNPEIDSYSGFFDNGHRKSTGLADYLRGRGVREVHVCGLAADYCVNFSALDALQEGFAITFLEAATRAISADGYAQARQELLRRGAHLG</sequence>
<evidence type="ECO:0000313" key="10">
    <source>
        <dbReference type="Proteomes" id="UP000601361"/>
    </source>
</evidence>
<comment type="caution">
    <text evidence="9">The sequence shown here is derived from an EMBL/GenBank/DDBJ whole genome shotgun (WGS) entry which is preliminary data.</text>
</comment>
<keyword evidence="4" id="KW-0378">Hydrolase</keyword>
<dbReference type="InterPro" id="IPR052347">
    <property type="entry name" value="Isochorismatase_Nicotinamidase"/>
</dbReference>
<dbReference type="PANTHER" id="PTHR11080">
    <property type="entry name" value="PYRAZINAMIDASE/NICOTINAMIDASE"/>
    <property type="match status" value="1"/>
</dbReference>
<dbReference type="CDD" id="cd01011">
    <property type="entry name" value="nicotinamidase"/>
    <property type="match status" value="1"/>
</dbReference>
<dbReference type="InterPro" id="IPR000868">
    <property type="entry name" value="Isochorismatase-like_dom"/>
</dbReference>
<evidence type="ECO:0000256" key="4">
    <source>
        <dbReference type="ARBA" id="ARBA00022801"/>
    </source>
</evidence>
<dbReference type="Pfam" id="PF00857">
    <property type="entry name" value="Isochorismatase"/>
    <property type="match status" value="1"/>
</dbReference>
<name>A0ABQ1WQ95_9BACT</name>
<comment type="similarity">
    <text evidence="1">Belongs to the isochorismatase family.</text>
</comment>
<evidence type="ECO:0000256" key="5">
    <source>
        <dbReference type="ARBA" id="ARBA00037900"/>
    </source>
</evidence>
<evidence type="ECO:0000256" key="3">
    <source>
        <dbReference type="ARBA" id="ARBA00022723"/>
    </source>
</evidence>
<evidence type="ECO:0000256" key="7">
    <source>
        <dbReference type="ARBA" id="ARBA00043224"/>
    </source>
</evidence>